<dbReference type="InterPro" id="IPR036597">
    <property type="entry name" value="Fido-like_dom_sf"/>
</dbReference>
<proteinExistence type="predicted"/>
<dbReference type="PANTHER" id="PTHR39426">
    <property type="entry name" value="HOMOLOGY TO DEATH-ON-CURING PROTEIN OF PHAGE P1"/>
    <property type="match status" value="1"/>
</dbReference>
<evidence type="ECO:0000259" key="1">
    <source>
        <dbReference type="PROSITE" id="PS51459"/>
    </source>
</evidence>
<protein>
    <submittedName>
        <fullName evidence="2">Addiction module killer protein Doc</fullName>
    </submittedName>
</protein>
<dbReference type="InterPro" id="IPR053737">
    <property type="entry name" value="Type_II_TA_Toxin"/>
</dbReference>
<keyword evidence="2" id="KW-0614">Plasmid</keyword>
<dbReference type="Gene3D" id="1.20.120.1870">
    <property type="entry name" value="Fic/DOC protein, Fido domain"/>
    <property type="match status" value="1"/>
</dbReference>
<evidence type="ECO:0000313" key="2">
    <source>
        <dbReference type="EMBL" id="ANL87104.1"/>
    </source>
</evidence>
<name>A0ABM6CFU2_9HYPH</name>
<organism evidence="2 3">
    <name type="scientific">Rhizobium phaseoli</name>
    <dbReference type="NCBI Taxonomy" id="396"/>
    <lineage>
        <taxon>Bacteria</taxon>
        <taxon>Pseudomonadati</taxon>
        <taxon>Pseudomonadota</taxon>
        <taxon>Alphaproteobacteria</taxon>
        <taxon>Hyphomicrobiales</taxon>
        <taxon>Rhizobiaceae</taxon>
        <taxon>Rhizobium/Agrobacterium group</taxon>
        <taxon>Rhizobium</taxon>
    </lineage>
</organism>
<dbReference type="InterPro" id="IPR003812">
    <property type="entry name" value="Fido"/>
</dbReference>
<dbReference type="PANTHER" id="PTHR39426:SF1">
    <property type="entry name" value="HOMOLOGY TO DEATH-ON-CURING PROTEIN OF PHAGE P1"/>
    <property type="match status" value="1"/>
</dbReference>
<reference evidence="2 3" key="1">
    <citation type="submission" date="2015-11" db="EMBL/GenBank/DDBJ databases">
        <title>The limits of bacterial species coexistence and the symbiotic plasmid transference in sympatric Rhizobium populations.</title>
        <authorList>
            <person name="Perez-Carrascal O.M."/>
            <person name="VanInsberghe D."/>
            <person name="Juarez S."/>
            <person name="Polz M.F."/>
            <person name="Vinuesa P."/>
            <person name="Gonzalez V."/>
        </authorList>
    </citation>
    <scope>NUCLEOTIDE SEQUENCE [LARGE SCALE GENOMIC DNA]</scope>
    <source>
        <strain evidence="2 3">N771</strain>
        <plasmid evidence="2 3">pRphaN771a</plasmid>
    </source>
</reference>
<dbReference type="Proteomes" id="UP000078551">
    <property type="component" value="Plasmid pRphaN771a"/>
</dbReference>
<dbReference type="PROSITE" id="PS51459">
    <property type="entry name" value="FIDO"/>
    <property type="match status" value="1"/>
</dbReference>
<sequence length="133" mass="14881">MTEPLWTTAAEVIRLNELMVAATGETHLLRDGAALEGALNRPKTYFHYEGVIEVHVLAAYLVLAIGKAHAFEQGNKRTAWAAARAFLRKNGYRYVEADVSQKVIGNMIYDMMADEKLFDEFVAMLDKCIETLG</sequence>
<dbReference type="InterPro" id="IPR006440">
    <property type="entry name" value="Doc"/>
</dbReference>
<dbReference type="RefSeq" id="WP_064832717.1">
    <property type="nucleotide sequence ID" value="NZ_CP013569.1"/>
</dbReference>
<keyword evidence="3" id="KW-1185">Reference proteome</keyword>
<dbReference type="SUPFAM" id="SSF140931">
    <property type="entry name" value="Fic-like"/>
    <property type="match status" value="1"/>
</dbReference>
<gene>
    <name evidence="2" type="ORF">AMC81_PA00083</name>
</gene>
<dbReference type="Pfam" id="PF02661">
    <property type="entry name" value="Fic"/>
    <property type="match status" value="1"/>
</dbReference>
<dbReference type="NCBIfam" id="TIGR01550">
    <property type="entry name" value="DOC_P1"/>
    <property type="match status" value="1"/>
</dbReference>
<evidence type="ECO:0000313" key="3">
    <source>
        <dbReference type="Proteomes" id="UP000078551"/>
    </source>
</evidence>
<dbReference type="EMBL" id="CP013569">
    <property type="protein sequence ID" value="ANL87104.1"/>
    <property type="molecule type" value="Genomic_DNA"/>
</dbReference>
<accession>A0ABM6CFU2</accession>
<feature type="domain" description="Fido" evidence="1">
    <location>
        <begin position="7"/>
        <end position="127"/>
    </location>
</feature>
<geneLocation type="plasmid" evidence="2 3">
    <name>pRphaN771a</name>
</geneLocation>